<dbReference type="Pfam" id="PF05004">
    <property type="entry name" value="IFRD"/>
    <property type="match status" value="1"/>
</dbReference>
<comment type="caution">
    <text evidence="4">The sequence shown here is derived from an EMBL/GenBank/DDBJ whole genome shotgun (WGS) entry which is preliminary data.</text>
</comment>
<dbReference type="STRING" id="1163406.A0A0L0MY40"/>
<feature type="region of interest" description="Disordered" evidence="2">
    <location>
        <begin position="77"/>
        <end position="155"/>
    </location>
</feature>
<feature type="domain" description="Interferon-related developmental regulator N-terminal" evidence="3">
    <location>
        <begin position="163"/>
        <end position="425"/>
    </location>
</feature>
<evidence type="ECO:0000313" key="5">
    <source>
        <dbReference type="Proteomes" id="UP000036947"/>
    </source>
</evidence>
<evidence type="ECO:0000259" key="3">
    <source>
        <dbReference type="Pfam" id="PF05004"/>
    </source>
</evidence>
<dbReference type="SUPFAM" id="SSF48371">
    <property type="entry name" value="ARM repeat"/>
    <property type="match status" value="1"/>
</dbReference>
<dbReference type="OrthoDB" id="18978at2759"/>
<protein>
    <recommendedName>
        <fullName evidence="3">Interferon-related developmental regulator N-terminal domain-containing protein</fullName>
    </recommendedName>
</protein>
<organism evidence="4 5">
    <name type="scientific">Tolypocladium ophioglossoides (strain CBS 100239)</name>
    <name type="common">Snaketongue truffleclub</name>
    <name type="synonym">Elaphocordyceps ophioglossoides</name>
    <dbReference type="NCBI Taxonomy" id="1163406"/>
    <lineage>
        <taxon>Eukaryota</taxon>
        <taxon>Fungi</taxon>
        <taxon>Dikarya</taxon>
        <taxon>Ascomycota</taxon>
        <taxon>Pezizomycotina</taxon>
        <taxon>Sordariomycetes</taxon>
        <taxon>Hypocreomycetidae</taxon>
        <taxon>Hypocreales</taxon>
        <taxon>Ophiocordycipitaceae</taxon>
        <taxon>Tolypocladium</taxon>
    </lineage>
</organism>
<dbReference type="EMBL" id="LFRF01000051">
    <property type="protein sequence ID" value="KND86681.1"/>
    <property type="molecule type" value="Genomic_DNA"/>
</dbReference>
<feature type="compositionally biased region" description="Polar residues" evidence="2">
    <location>
        <begin position="1"/>
        <end position="17"/>
    </location>
</feature>
<feature type="region of interest" description="Disordered" evidence="2">
    <location>
        <begin position="1"/>
        <end position="22"/>
    </location>
</feature>
<sequence>MEFVMHNSSPETATKAHSINLRRGRLRTPSIRSAEHDDTASAWPGLDARCATVPRHSTAQHRSCYLAMMNHARVKALKGNGKTVSKKAQKSGRASGTMTPQGSSPMASLLTSPSHSAAQSRVTSDVSDNGDDGDFELDDMMSSIHSGGSGVETPEDAGSIFDVEALIDGLQDRKHNNSDIREQYLEGYMKVIRARYNSETHQWLDDAAATLAEIFLKNSNRGATARERLLNLQAYCLTVGTVEDMDIFEAGNKVLKQILADEDDDECRVFAIYALCMTVLYGGGLEEAALEVMEFLVEIVQTDGESIEAHDNAAVVAAALQGWAFVASHVSDYSDYADAAMDAFVDQLDSTDTEIQSNAGHCIALIYESSRNHEEETGEPFQLPYDPQRLIGRLNQLVKMSAKSVSKKRRRDLRESLVSVVTSLERGVGPYYSTALYIPEKDNYVSPSLRTDDGRAEYGYRCKLRLGNHMARIDTWSLYSRVNLMKIIFRGSLQNHVFVNPVVTECLEDADWGELHTGEERDKKSKPSVKIRKR</sequence>
<dbReference type="InterPro" id="IPR011989">
    <property type="entry name" value="ARM-like"/>
</dbReference>
<name>A0A0L0MY40_TOLOC</name>
<dbReference type="InterPro" id="IPR016024">
    <property type="entry name" value="ARM-type_fold"/>
</dbReference>
<gene>
    <name evidence="4" type="ORF">TOPH_08697</name>
</gene>
<evidence type="ECO:0000313" key="4">
    <source>
        <dbReference type="EMBL" id="KND86681.1"/>
    </source>
</evidence>
<dbReference type="PANTHER" id="PTHR12354">
    <property type="entry name" value="INTERFERON-RELATED DEVELOPMENTAL REGULATOR"/>
    <property type="match status" value="1"/>
</dbReference>
<proteinExistence type="inferred from homology"/>
<dbReference type="AlphaFoldDB" id="A0A0L0MY40"/>
<reference evidence="4 5" key="1">
    <citation type="journal article" date="2015" name="BMC Genomics">
        <title>The genome of the truffle-parasite Tolypocladium ophioglossoides and the evolution of antifungal peptaibiotics.</title>
        <authorList>
            <person name="Quandt C.A."/>
            <person name="Bushley K.E."/>
            <person name="Spatafora J.W."/>
        </authorList>
    </citation>
    <scope>NUCLEOTIDE SEQUENCE [LARGE SCALE GENOMIC DNA]</scope>
    <source>
        <strain evidence="4 5">CBS 100239</strain>
    </source>
</reference>
<evidence type="ECO:0000256" key="1">
    <source>
        <dbReference type="ARBA" id="ARBA00008828"/>
    </source>
</evidence>
<evidence type="ECO:0000256" key="2">
    <source>
        <dbReference type="SAM" id="MobiDB-lite"/>
    </source>
</evidence>
<dbReference type="InterPro" id="IPR039777">
    <property type="entry name" value="IFRD"/>
</dbReference>
<accession>A0A0L0MY40</accession>
<feature type="compositionally biased region" description="Polar residues" evidence="2">
    <location>
        <begin position="92"/>
        <end position="127"/>
    </location>
</feature>
<dbReference type="Proteomes" id="UP000036947">
    <property type="component" value="Unassembled WGS sequence"/>
</dbReference>
<comment type="similarity">
    <text evidence="1">Belongs to the IFRD family.</text>
</comment>
<dbReference type="PANTHER" id="PTHR12354:SF1">
    <property type="entry name" value="INTERFERON-RELATED DEVELOPMENTAL REGULATOR 1"/>
    <property type="match status" value="1"/>
</dbReference>
<dbReference type="InterPro" id="IPR007701">
    <property type="entry name" value="Interferon-rel_develop_reg_N"/>
</dbReference>
<keyword evidence="5" id="KW-1185">Reference proteome</keyword>
<dbReference type="Gene3D" id="1.25.10.10">
    <property type="entry name" value="Leucine-rich Repeat Variant"/>
    <property type="match status" value="1"/>
</dbReference>
<feature type="compositionally biased region" description="Acidic residues" evidence="2">
    <location>
        <begin position="128"/>
        <end position="139"/>
    </location>
</feature>